<dbReference type="PROSITE" id="PS50097">
    <property type="entry name" value="BTB"/>
    <property type="match status" value="1"/>
</dbReference>
<gene>
    <name evidence="3" type="ORF">KP79_PYT08832</name>
</gene>
<dbReference type="Proteomes" id="UP000242188">
    <property type="component" value="Unassembled WGS sequence"/>
</dbReference>
<evidence type="ECO:0000256" key="1">
    <source>
        <dbReference type="SAM" id="MobiDB-lite"/>
    </source>
</evidence>
<feature type="domain" description="BTB" evidence="2">
    <location>
        <begin position="28"/>
        <end position="101"/>
    </location>
</feature>
<dbReference type="Pfam" id="PF07707">
    <property type="entry name" value="BACK"/>
    <property type="match status" value="1"/>
</dbReference>
<dbReference type="PANTHER" id="PTHR46965">
    <property type="entry name" value="BTB/POZ DOMAIN-CONTAINING PROTEIN 19"/>
    <property type="match status" value="1"/>
</dbReference>
<dbReference type="Pfam" id="PF00651">
    <property type="entry name" value="BTB"/>
    <property type="match status" value="1"/>
</dbReference>
<evidence type="ECO:0000313" key="4">
    <source>
        <dbReference type="Proteomes" id="UP000242188"/>
    </source>
</evidence>
<accession>A0A210PNR1</accession>
<dbReference type="InterPro" id="IPR011705">
    <property type="entry name" value="BACK"/>
</dbReference>
<dbReference type="SUPFAM" id="SSF54695">
    <property type="entry name" value="POZ domain"/>
    <property type="match status" value="1"/>
</dbReference>
<feature type="region of interest" description="Disordered" evidence="1">
    <location>
        <begin position="265"/>
        <end position="290"/>
    </location>
</feature>
<dbReference type="Gene3D" id="1.25.40.420">
    <property type="match status" value="1"/>
</dbReference>
<dbReference type="EMBL" id="NEDP02005572">
    <property type="protein sequence ID" value="OWF38139.1"/>
    <property type="molecule type" value="Genomic_DNA"/>
</dbReference>
<name>A0A210PNR1_MIZYE</name>
<dbReference type="SMART" id="SM00225">
    <property type="entry name" value="BTB"/>
    <property type="match status" value="1"/>
</dbReference>
<dbReference type="Gene3D" id="3.30.710.10">
    <property type="entry name" value="Potassium Channel Kv1.1, Chain A"/>
    <property type="match status" value="1"/>
</dbReference>
<comment type="caution">
    <text evidence="3">The sequence shown here is derived from an EMBL/GenBank/DDBJ whole genome shotgun (WGS) entry which is preliminary data.</text>
</comment>
<dbReference type="CDD" id="cd18494">
    <property type="entry name" value="BACK_BTBD19"/>
    <property type="match status" value="1"/>
</dbReference>
<organism evidence="3 4">
    <name type="scientific">Mizuhopecten yessoensis</name>
    <name type="common">Japanese scallop</name>
    <name type="synonym">Patinopecten yessoensis</name>
    <dbReference type="NCBI Taxonomy" id="6573"/>
    <lineage>
        <taxon>Eukaryota</taxon>
        <taxon>Metazoa</taxon>
        <taxon>Spiralia</taxon>
        <taxon>Lophotrochozoa</taxon>
        <taxon>Mollusca</taxon>
        <taxon>Bivalvia</taxon>
        <taxon>Autobranchia</taxon>
        <taxon>Pteriomorphia</taxon>
        <taxon>Pectinida</taxon>
        <taxon>Pectinoidea</taxon>
        <taxon>Pectinidae</taxon>
        <taxon>Mizuhopecten</taxon>
    </lineage>
</organism>
<reference evidence="3 4" key="1">
    <citation type="journal article" date="2017" name="Nat. Ecol. Evol.">
        <title>Scallop genome provides insights into evolution of bilaterian karyotype and development.</title>
        <authorList>
            <person name="Wang S."/>
            <person name="Zhang J."/>
            <person name="Jiao W."/>
            <person name="Li J."/>
            <person name="Xun X."/>
            <person name="Sun Y."/>
            <person name="Guo X."/>
            <person name="Huan P."/>
            <person name="Dong B."/>
            <person name="Zhang L."/>
            <person name="Hu X."/>
            <person name="Sun X."/>
            <person name="Wang J."/>
            <person name="Zhao C."/>
            <person name="Wang Y."/>
            <person name="Wang D."/>
            <person name="Huang X."/>
            <person name="Wang R."/>
            <person name="Lv J."/>
            <person name="Li Y."/>
            <person name="Zhang Z."/>
            <person name="Liu B."/>
            <person name="Lu W."/>
            <person name="Hui Y."/>
            <person name="Liang J."/>
            <person name="Zhou Z."/>
            <person name="Hou R."/>
            <person name="Li X."/>
            <person name="Liu Y."/>
            <person name="Li H."/>
            <person name="Ning X."/>
            <person name="Lin Y."/>
            <person name="Zhao L."/>
            <person name="Xing Q."/>
            <person name="Dou J."/>
            <person name="Li Y."/>
            <person name="Mao J."/>
            <person name="Guo H."/>
            <person name="Dou H."/>
            <person name="Li T."/>
            <person name="Mu C."/>
            <person name="Jiang W."/>
            <person name="Fu Q."/>
            <person name="Fu X."/>
            <person name="Miao Y."/>
            <person name="Liu J."/>
            <person name="Yu Q."/>
            <person name="Li R."/>
            <person name="Liao H."/>
            <person name="Li X."/>
            <person name="Kong Y."/>
            <person name="Jiang Z."/>
            <person name="Chourrout D."/>
            <person name="Li R."/>
            <person name="Bao Z."/>
        </authorList>
    </citation>
    <scope>NUCLEOTIDE SEQUENCE [LARGE SCALE GENOMIC DNA]</scope>
    <source>
        <strain evidence="3 4">PY_sf001</strain>
    </source>
</reference>
<dbReference type="PANTHER" id="PTHR46965:SF1">
    <property type="entry name" value="BTB_POZ DOMAIN-CONTAINING PROTEIN 19"/>
    <property type="match status" value="1"/>
</dbReference>
<dbReference type="InterPro" id="IPR000210">
    <property type="entry name" value="BTB/POZ_dom"/>
</dbReference>
<protein>
    <submittedName>
        <fullName evidence="3">BTB/POZ domain-containing protein 19</fullName>
    </submittedName>
</protein>
<dbReference type="SMART" id="SM00875">
    <property type="entry name" value="BACK"/>
    <property type="match status" value="1"/>
</dbReference>
<dbReference type="STRING" id="6573.A0A210PNR1"/>
<sequence length="290" mass="32889">MAGEKVMKGQILDFAVQMKKLVNNKEHSDIKFLIGPNRKPIYAHRAILSARCAVFKAMFADQSQRGASGDREVPFVLSDMSPDVFLAMLEFLYTNCVTLTPKIAIDILATSLEYGLDELRRLSSEFLVENLSVQNAPECLQAAVTYSQEELRDHTIVFIDEHTENVFKSKGFQELSEDALMELLMSDGLQLDEMDIFNFVKDWVTVNAVVLNKSVSDVARKVVSKVRLALLASSEIEEMEKDNKKDNLVPVECFNNAWKFHAMKKPDAENPLQKKRSGTMNREHHSYLAH</sequence>
<evidence type="ECO:0000259" key="2">
    <source>
        <dbReference type="PROSITE" id="PS50097"/>
    </source>
</evidence>
<keyword evidence="4" id="KW-1185">Reference proteome</keyword>
<dbReference type="InterPro" id="IPR042846">
    <property type="entry name" value="BTBD19"/>
</dbReference>
<dbReference type="InterPro" id="IPR011333">
    <property type="entry name" value="SKP1/BTB/POZ_sf"/>
</dbReference>
<feature type="compositionally biased region" description="Basic and acidic residues" evidence="1">
    <location>
        <begin position="281"/>
        <end position="290"/>
    </location>
</feature>
<dbReference type="CDD" id="cd18294">
    <property type="entry name" value="BTB_POZ_BTBD19"/>
    <property type="match status" value="1"/>
</dbReference>
<dbReference type="OrthoDB" id="45365at2759"/>
<dbReference type="AlphaFoldDB" id="A0A210PNR1"/>
<proteinExistence type="predicted"/>
<evidence type="ECO:0000313" key="3">
    <source>
        <dbReference type="EMBL" id="OWF38139.1"/>
    </source>
</evidence>